<dbReference type="GO" id="GO:0047710">
    <property type="term" value="F:bis(5'-adenosyl)-triphosphatase activity"/>
    <property type="evidence" value="ECO:0007669"/>
    <property type="project" value="UniProtKB-EC"/>
</dbReference>
<dbReference type="InterPro" id="IPR036265">
    <property type="entry name" value="HIT-like_sf"/>
</dbReference>
<dbReference type="RefSeq" id="XP_011131703.1">
    <property type="nucleotide sequence ID" value="XM_011133401.1"/>
</dbReference>
<dbReference type="Gene3D" id="3.30.428.10">
    <property type="entry name" value="HIT-like"/>
    <property type="match status" value="1"/>
</dbReference>
<dbReference type="EC" id="3.6.1.29" evidence="3"/>
<dbReference type="eggNOG" id="KOG3379">
    <property type="taxonomic scope" value="Eukaryota"/>
</dbReference>
<protein>
    <submittedName>
        <fullName evidence="3">Histidine triad domain protein</fullName>
        <ecNumber evidence="3">3.6.1.29</ecNumber>
    </submittedName>
</protein>
<dbReference type="PROSITE" id="PS51084">
    <property type="entry name" value="HIT_2"/>
    <property type="match status" value="1"/>
</dbReference>
<evidence type="ECO:0000313" key="4">
    <source>
        <dbReference type="Proteomes" id="UP000019763"/>
    </source>
</evidence>
<keyword evidence="3" id="KW-0378">Hydrolase</keyword>
<evidence type="ECO:0000256" key="1">
    <source>
        <dbReference type="PROSITE-ProRule" id="PRU00464"/>
    </source>
</evidence>
<proteinExistence type="predicted"/>
<dbReference type="PANTHER" id="PTHR46243">
    <property type="entry name" value="BIS(5'-ADENOSYL)-TRIPHOSPHATASE"/>
    <property type="match status" value="1"/>
</dbReference>
<accession>A0A023B2Z9</accession>
<dbReference type="InterPro" id="IPR011146">
    <property type="entry name" value="HIT-like"/>
</dbReference>
<comment type="caution">
    <text evidence="3">The sequence shown here is derived from an EMBL/GenBank/DDBJ whole genome shotgun (WGS) entry which is preliminary data.</text>
</comment>
<evidence type="ECO:0000259" key="2">
    <source>
        <dbReference type="PROSITE" id="PS51084"/>
    </source>
</evidence>
<name>A0A023B2Z9_GRENI</name>
<organism evidence="3 4">
    <name type="scientific">Gregarina niphandrodes</name>
    <name type="common">Septate eugregarine</name>
    <dbReference type="NCBI Taxonomy" id="110365"/>
    <lineage>
        <taxon>Eukaryota</taxon>
        <taxon>Sar</taxon>
        <taxon>Alveolata</taxon>
        <taxon>Apicomplexa</taxon>
        <taxon>Conoidasida</taxon>
        <taxon>Gregarinasina</taxon>
        <taxon>Eugregarinorida</taxon>
        <taxon>Gregarinidae</taxon>
        <taxon>Gregarina</taxon>
    </lineage>
</organism>
<keyword evidence="4" id="KW-1185">Reference proteome</keyword>
<feature type="short sequence motif" description="Histidine triad motif" evidence="1">
    <location>
        <begin position="96"/>
        <end position="100"/>
    </location>
</feature>
<dbReference type="GeneID" id="22914124"/>
<evidence type="ECO:0000313" key="3">
    <source>
        <dbReference type="EMBL" id="EZG55222.1"/>
    </source>
</evidence>
<dbReference type="OrthoDB" id="680339at2759"/>
<dbReference type="Proteomes" id="UP000019763">
    <property type="component" value="Unassembled WGS sequence"/>
</dbReference>
<dbReference type="EMBL" id="AFNH02000861">
    <property type="protein sequence ID" value="EZG55222.1"/>
    <property type="molecule type" value="Genomic_DNA"/>
</dbReference>
<reference evidence="3" key="1">
    <citation type="submission" date="2013-12" db="EMBL/GenBank/DDBJ databases">
        <authorList>
            <person name="Omoto C.K."/>
            <person name="Sibley D."/>
            <person name="Venepally P."/>
            <person name="Hadjithomas M."/>
            <person name="Karamycheva S."/>
            <person name="Brunk B."/>
            <person name="Roos D."/>
            <person name="Caler E."/>
            <person name="Lorenzi H."/>
        </authorList>
    </citation>
    <scope>NUCLEOTIDE SEQUENCE</scope>
</reference>
<dbReference type="PANTHER" id="PTHR46243:SF1">
    <property type="entry name" value="BIS(5'-ADENOSYL)-TRIPHOSPHATASE"/>
    <property type="match status" value="1"/>
</dbReference>
<dbReference type="AlphaFoldDB" id="A0A023B2Z9"/>
<dbReference type="InterPro" id="IPR051884">
    <property type="entry name" value="Bis(5'-adenosyl)-TPase_reg"/>
</dbReference>
<dbReference type="Pfam" id="PF01230">
    <property type="entry name" value="HIT"/>
    <property type="match status" value="1"/>
</dbReference>
<sequence>MTYHFNTFQIEDDTVFYSSEFSYAFTNLKCFRPGHVLVCPKRVVKYIDELSWVEQKDLVETVQRVAKAMLEFYHLKPSGVTLTLQDGKGAGQSVPHVHYHVIPMIPTEPTSHSKQYYDLVKSGNFGPVESLKP</sequence>
<gene>
    <name evidence="3" type="ORF">GNI_115890</name>
</gene>
<dbReference type="VEuPathDB" id="CryptoDB:GNI_115890"/>
<dbReference type="SUPFAM" id="SSF54197">
    <property type="entry name" value="HIT-like"/>
    <property type="match status" value="1"/>
</dbReference>
<feature type="domain" description="HIT" evidence="2">
    <location>
        <begin position="3"/>
        <end position="111"/>
    </location>
</feature>